<name>A0ABT8N502_9BACL</name>
<dbReference type="PROSITE" id="PS51257">
    <property type="entry name" value="PROKAR_LIPOPROTEIN"/>
    <property type="match status" value="1"/>
</dbReference>
<evidence type="ECO:0000313" key="3">
    <source>
        <dbReference type="Proteomes" id="UP001172055"/>
    </source>
</evidence>
<protein>
    <submittedName>
        <fullName evidence="2">DUF6376 family protein</fullName>
    </submittedName>
</protein>
<reference evidence="2 3" key="1">
    <citation type="submission" date="2023-06" db="EMBL/GenBank/DDBJ databases">
        <title>Novel species in genus Planococcus.</title>
        <authorList>
            <person name="Ning S."/>
        </authorList>
    </citation>
    <scope>NUCLEOTIDE SEQUENCE [LARGE SCALE GENOMIC DNA]</scope>
    <source>
        <strain evidence="2 3">N028</strain>
    </source>
</reference>
<gene>
    <name evidence="2" type="ORF">QWY14_12990</name>
</gene>
<evidence type="ECO:0000256" key="1">
    <source>
        <dbReference type="SAM" id="SignalP"/>
    </source>
</evidence>
<organism evidence="2 3">
    <name type="scientific">Planococcus shixiaomingii</name>
    <dbReference type="NCBI Taxonomy" id="3058393"/>
    <lineage>
        <taxon>Bacteria</taxon>
        <taxon>Bacillati</taxon>
        <taxon>Bacillota</taxon>
        <taxon>Bacilli</taxon>
        <taxon>Bacillales</taxon>
        <taxon>Caryophanaceae</taxon>
        <taxon>Planococcus</taxon>
    </lineage>
</organism>
<keyword evidence="1" id="KW-0732">Signal</keyword>
<dbReference type="InterPro" id="IPR045956">
    <property type="entry name" value="DUF6376"/>
</dbReference>
<accession>A0ABT8N502</accession>
<comment type="caution">
    <text evidence="2">The sequence shown here is derived from an EMBL/GenBank/DDBJ whole genome shotgun (WGS) entry which is preliminary data.</text>
</comment>
<feature type="chain" id="PRO_5045923732" evidence="1">
    <location>
        <begin position="22"/>
        <end position="149"/>
    </location>
</feature>
<dbReference type="EMBL" id="JAUJWV010000002">
    <property type="protein sequence ID" value="MDN7242722.1"/>
    <property type="molecule type" value="Genomic_DNA"/>
</dbReference>
<feature type="signal peptide" evidence="1">
    <location>
        <begin position="1"/>
        <end position="21"/>
    </location>
</feature>
<dbReference type="Pfam" id="PF19903">
    <property type="entry name" value="DUF6376"/>
    <property type="match status" value="1"/>
</dbReference>
<dbReference type="RefSeq" id="WP_301724280.1">
    <property type="nucleotide sequence ID" value="NZ_JAUJWV010000002.1"/>
</dbReference>
<keyword evidence="3" id="KW-1185">Reference proteome</keyword>
<proteinExistence type="predicted"/>
<evidence type="ECO:0000313" key="2">
    <source>
        <dbReference type="EMBL" id="MDN7242722.1"/>
    </source>
</evidence>
<sequence>MKKTSIAFLILVISLLSGCSALEGAQNTLTYATEVTEFANEATAFAKDTPALARQAVSDKEAATELEASLQVMKTNIEEFNELEPPEIAADLHQQVVTQNENALKGIDLYLNNIKDGTLDPAVLENNEAFKSLGEIKNIVDQIRDLVGQ</sequence>
<dbReference type="Proteomes" id="UP001172055">
    <property type="component" value="Unassembled WGS sequence"/>
</dbReference>